<dbReference type="GO" id="GO:0061343">
    <property type="term" value="P:cell adhesion involved in heart morphogenesis"/>
    <property type="evidence" value="ECO:0007669"/>
    <property type="project" value="TreeGrafter"/>
</dbReference>
<evidence type="ECO:0000313" key="3">
    <source>
        <dbReference type="Proteomes" id="UP000053875"/>
    </source>
</evidence>
<keyword evidence="3" id="KW-1185">Reference proteome</keyword>
<accession>A0A093GEM6</accession>
<dbReference type="GO" id="GO:0031012">
    <property type="term" value="C:extracellular matrix"/>
    <property type="evidence" value="ECO:0007669"/>
    <property type="project" value="TreeGrafter"/>
</dbReference>
<reference evidence="2 3" key="1">
    <citation type="submission" date="2014-04" db="EMBL/GenBank/DDBJ databases">
        <title>Genome evolution of avian class.</title>
        <authorList>
            <person name="Zhang G."/>
            <person name="Li C."/>
        </authorList>
    </citation>
    <scope>NUCLEOTIDE SEQUENCE [LARGE SCALE GENOMIC DNA]</scope>
    <source>
        <strain evidence="2">BGI_N307</strain>
    </source>
</reference>
<sequence length="109" mass="12254">PQDGDQRDKVPPTVSKDKVHDHLRNLKIYKSMGPDVMHPRVPRALADVVAKPLSTIFEKSWQSGEVPADWEKGNITPTFKKGGKEDPGKIMEQILLDAMLKHMEVSEVI</sequence>
<evidence type="ECO:0008006" key="4">
    <source>
        <dbReference type="Google" id="ProtNLM"/>
    </source>
</evidence>
<feature type="non-terminal residue" evidence="2">
    <location>
        <position position="109"/>
    </location>
</feature>
<dbReference type="Proteomes" id="UP000053875">
    <property type="component" value="Unassembled WGS sequence"/>
</dbReference>
<dbReference type="PANTHER" id="PTHR33395:SF22">
    <property type="entry name" value="REVERSE TRANSCRIPTASE DOMAIN-CONTAINING PROTEIN"/>
    <property type="match status" value="1"/>
</dbReference>
<feature type="region of interest" description="Disordered" evidence="1">
    <location>
        <begin position="67"/>
        <end position="86"/>
    </location>
</feature>
<dbReference type="AlphaFoldDB" id="A0A093GEM6"/>
<evidence type="ECO:0000313" key="2">
    <source>
        <dbReference type="EMBL" id="KFV68685.1"/>
    </source>
</evidence>
<name>A0A093GEM6_DRYPU</name>
<gene>
    <name evidence="2" type="ORF">N307_06805</name>
</gene>
<proteinExistence type="predicted"/>
<protein>
    <recommendedName>
        <fullName evidence="4">RNA-directed DNA polymerase from mobile element jockey</fullName>
    </recommendedName>
</protein>
<evidence type="ECO:0000256" key="1">
    <source>
        <dbReference type="SAM" id="MobiDB-lite"/>
    </source>
</evidence>
<dbReference type="GO" id="GO:0007508">
    <property type="term" value="P:larval heart development"/>
    <property type="evidence" value="ECO:0007669"/>
    <property type="project" value="TreeGrafter"/>
</dbReference>
<organism evidence="2 3">
    <name type="scientific">Dryobates pubescens</name>
    <name type="common">Downy woodpecker</name>
    <name type="synonym">Picoides pubescens</name>
    <dbReference type="NCBI Taxonomy" id="118200"/>
    <lineage>
        <taxon>Eukaryota</taxon>
        <taxon>Metazoa</taxon>
        <taxon>Chordata</taxon>
        <taxon>Craniata</taxon>
        <taxon>Vertebrata</taxon>
        <taxon>Euteleostomi</taxon>
        <taxon>Archelosauria</taxon>
        <taxon>Archosauria</taxon>
        <taxon>Dinosauria</taxon>
        <taxon>Saurischia</taxon>
        <taxon>Theropoda</taxon>
        <taxon>Coelurosauria</taxon>
        <taxon>Aves</taxon>
        <taxon>Neognathae</taxon>
        <taxon>Neoaves</taxon>
        <taxon>Telluraves</taxon>
        <taxon>Coraciimorphae</taxon>
        <taxon>Piciformes</taxon>
        <taxon>Picidae</taxon>
        <taxon>Dryobates</taxon>
    </lineage>
</organism>
<feature type="non-terminal residue" evidence="2">
    <location>
        <position position="1"/>
    </location>
</feature>
<dbReference type="PANTHER" id="PTHR33395">
    <property type="entry name" value="TRANSCRIPTASE, PUTATIVE-RELATED-RELATED"/>
    <property type="match status" value="1"/>
</dbReference>
<dbReference type="EMBL" id="KL216275">
    <property type="protein sequence ID" value="KFV68685.1"/>
    <property type="molecule type" value="Genomic_DNA"/>
</dbReference>